<dbReference type="OMA" id="TAHFVWR"/>
<gene>
    <name evidence="4" type="ORF">G210_5313</name>
</gene>
<dbReference type="EMBL" id="AOGT01000471">
    <property type="protein sequence ID" value="EMG49842.1"/>
    <property type="molecule type" value="Genomic_DNA"/>
</dbReference>
<comment type="caution">
    <text evidence="4">The sequence shown here is derived from an EMBL/GenBank/DDBJ whole genome shotgun (WGS) entry which is preliminary data.</text>
</comment>
<name>M3HQR7_CANMX</name>
<keyword evidence="2" id="KW-0479">Metal-binding</keyword>
<dbReference type="PANTHER" id="PTHR12857:SF0">
    <property type="entry name" value="CXXC MOTIF CONTAINING ZINC BINDING PROTEIN"/>
    <property type="match status" value="1"/>
</dbReference>
<dbReference type="GO" id="GO:0008270">
    <property type="term" value="F:zinc ion binding"/>
    <property type="evidence" value="ECO:0007669"/>
    <property type="project" value="TreeGrafter"/>
</dbReference>
<comment type="similarity">
    <text evidence="1">Belongs to the UPF0587 family.</text>
</comment>
<dbReference type="OrthoDB" id="10248838at2759"/>
<dbReference type="PANTHER" id="PTHR12857">
    <property type="entry name" value="CXXC MOTIF CONTAINING ZINC BINDING PROTEIN"/>
    <property type="match status" value="1"/>
</dbReference>
<dbReference type="eggNOG" id="KOG1296">
    <property type="taxonomic scope" value="Eukaryota"/>
</dbReference>
<sequence length="163" mass="19016">MVKLFLKIQAELTNVTDLEPNSSPEKPYEFTFKIQCTKCRLIHEKLIQINQYEKHQIGDSRGDASFIFKCKDCKSEHSANVLPTNKKFTMEDYEKRVFVPILEIDARGLDFLEFEPTGDFKCTGIESGTKFDEVDLSDEWYDVDEKTNDEVSITEIKWSIDRQ</sequence>
<reference evidence="4 5" key="1">
    <citation type="submission" date="2013-02" db="EMBL/GenBank/DDBJ databases">
        <title>Genome sequence of Candida maltosa Xu316, a potential industrial strain for xylitol and ethanol production.</title>
        <authorList>
            <person name="Yu J."/>
            <person name="Wang Q."/>
            <person name="Geng X."/>
            <person name="Bao W."/>
            <person name="He P."/>
            <person name="Cai J."/>
        </authorList>
    </citation>
    <scope>NUCLEOTIDE SEQUENCE [LARGE SCALE GENOMIC DNA]</scope>
    <source>
        <strain evidence="5">Xu316</strain>
    </source>
</reference>
<evidence type="ECO:0000256" key="2">
    <source>
        <dbReference type="ARBA" id="ARBA00022723"/>
    </source>
</evidence>
<evidence type="ECO:0000313" key="5">
    <source>
        <dbReference type="Proteomes" id="UP000011777"/>
    </source>
</evidence>
<evidence type="ECO:0000313" key="4">
    <source>
        <dbReference type="EMBL" id="EMG49842.1"/>
    </source>
</evidence>
<dbReference type="InterPro" id="IPR008584">
    <property type="entry name" value="CXXC_Zn-binding_euk"/>
</dbReference>
<keyword evidence="3" id="KW-0862">Zinc</keyword>
<dbReference type="HOGENOM" id="CLU_114688_0_0_1"/>
<evidence type="ECO:0008006" key="6">
    <source>
        <dbReference type="Google" id="ProtNLM"/>
    </source>
</evidence>
<dbReference type="Pfam" id="PF05907">
    <property type="entry name" value="CXXC_Zn-b_euk"/>
    <property type="match status" value="1"/>
</dbReference>
<protein>
    <recommendedName>
        <fullName evidence="6">DUF866-domain-containing protein</fullName>
    </recommendedName>
</protein>
<dbReference type="AlphaFoldDB" id="M3HQR7"/>
<accession>M3HQR7</accession>
<organism evidence="4 5">
    <name type="scientific">Candida maltosa (strain Xu316)</name>
    <name type="common">Yeast</name>
    <dbReference type="NCBI Taxonomy" id="1245528"/>
    <lineage>
        <taxon>Eukaryota</taxon>
        <taxon>Fungi</taxon>
        <taxon>Dikarya</taxon>
        <taxon>Ascomycota</taxon>
        <taxon>Saccharomycotina</taxon>
        <taxon>Pichiomycetes</taxon>
        <taxon>Debaryomycetaceae</taxon>
        <taxon>Candida/Lodderomyces clade</taxon>
        <taxon>Candida</taxon>
    </lineage>
</organism>
<dbReference type="SUPFAM" id="SSF141678">
    <property type="entry name" value="MAL13P1.257-like"/>
    <property type="match status" value="1"/>
</dbReference>
<dbReference type="Proteomes" id="UP000011777">
    <property type="component" value="Unassembled WGS sequence"/>
</dbReference>
<proteinExistence type="inferred from homology"/>
<dbReference type="STRING" id="1245528.M3HQR7"/>
<evidence type="ECO:0000256" key="3">
    <source>
        <dbReference type="ARBA" id="ARBA00022833"/>
    </source>
</evidence>
<evidence type="ECO:0000256" key="1">
    <source>
        <dbReference type="ARBA" id="ARBA00007818"/>
    </source>
</evidence>
<keyword evidence="5" id="KW-1185">Reference proteome</keyword>